<name>A0A4P6YVY8_9LACO</name>
<sequence length="103" mass="11567">MDATKTITPSKSISNCRNGWILHWQGYDGTNLKNSDHHYQYVPKTHVLKYSGQGIQFDYMAGINATTFGMKYCYFSDTTITGNDGNASSAANKWLVLAEVIEY</sequence>
<keyword evidence="2" id="KW-1185">Reference proteome</keyword>
<proteinExistence type="predicted"/>
<reference evidence="2" key="1">
    <citation type="submission" date="2019-03" db="EMBL/GenBank/DDBJ databases">
        <title>Weissella sp. 26KH-42 Genome sequencing.</title>
        <authorList>
            <person name="Heo J."/>
            <person name="Kim S.-J."/>
            <person name="Kim J.-S."/>
            <person name="Hong S.-B."/>
            <person name="Kwon S.-W."/>
        </authorList>
    </citation>
    <scope>NUCLEOTIDE SEQUENCE [LARGE SCALE GENOMIC DNA]</scope>
    <source>
        <strain evidence="2">26KH-42</strain>
    </source>
</reference>
<accession>A0A4P6YVY8</accession>
<dbReference type="RefSeq" id="WP_133364061.1">
    <property type="nucleotide sequence ID" value="NZ_CP037940.1"/>
</dbReference>
<dbReference type="KEGG" id="wei:EQG49_11255"/>
<evidence type="ECO:0000313" key="1">
    <source>
        <dbReference type="EMBL" id="QBO36984.1"/>
    </source>
</evidence>
<organism evidence="1 2">
    <name type="scientific">Periweissella cryptocerci</name>
    <dbReference type="NCBI Taxonomy" id="2506420"/>
    <lineage>
        <taxon>Bacteria</taxon>
        <taxon>Bacillati</taxon>
        <taxon>Bacillota</taxon>
        <taxon>Bacilli</taxon>
        <taxon>Lactobacillales</taxon>
        <taxon>Lactobacillaceae</taxon>
        <taxon>Periweissella</taxon>
    </lineage>
</organism>
<protein>
    <submittedName>
        <fullName evidence="1">Uncharacterized protein</fullName>
    </submittedName>
</protein>
<evidence type="ECO:0000313" key="2">
    <source>
        <dbReference type="Proteomes" id="UP000292886"/>
    </source>
</evidence>
<dbReference type="AlphaFoldDB" id="A0A4P6YVY8"/>
<gene>
    <name evidence="1" type="ORF">EQG49_11255</name>
</gene>
<dbReference type="OrthoDB" id="2193407at2"/>
<dbReference type="EMBL" id="CP037940">
    <property type="protein sequence ID" value="QBO36984.1"/>
    <property type="molecule type" value="Genomic_DNA"/>
</dbReference>
<dbReference type="Proteomes" id="UP000292886">
    <property type="component" value="Chromosome"/>
</dbReference>